<dbReference type="GO" id="GO:0008239">
    <property type="term" value="F:dipeptidyl-peptidase activity"/>
    <property type="evidence" value="ECO:0007669"/>
    <property type="project" value="UniProtKB-UniRule"/>
</dbReference>
<organism evidence="8 9">
    <name type="scientific">Candidatus Korobacter versatilis</name>
    <dbReference type="NCBI Taxonomy" id="658062"/>
    <lineage>
        <taxon>Bacteria</taxon>
        <taxon>Pseudomonadati</taxon>
        <taxon>Acidobacteriota</taxon>
        <taxon>Terriglobia</taxon>
        <taxon>Terriglobales</taxon>
        <taxon>Candidatus Korobacteraceae</taxon>
        <taxon>Candidatus Korobacter</taxon>
    </lineage>
</organism>
<feature type="region of interest" description="Disordered" evidence="7">
    <location>
        <begin position="708"/>
        <end position="732"/>
    </location>
</feature>
<keyword evidence="5 6" id="KW-0378">Hydrolase</keyword>
<comment type="similarity">
    <text evidence="1 6">Belongs to the peptidase S46 family.</text>
</comment>
<keyword evidence="4 6" id="KW-0732">Signal</keyword>
<sequence>MTSLFNRLAALLCLVALFALSAPADEGMWLFNVPPKDKIQKKYGFTLTQPWLDHLRMGSVRFNNGGSGSFVSPDGLAFTNHHVGADCLSKASTEGKDYIKTGFYAKTQAEEVKCPDLELNQLLDITDVTAKVNAGAKPGMSTADLAKAQRAAMAAIESECADPKQNIRCDVVTFYSGGMFHLYKYKKFTDVRIAFAPEFGIAFFGGDPDNFEYPRYDLDITFFRVYENDKPVHLDHYLKWSTAGVKDGELVFVSGHPGSTGRLNTTAQLEFLRDVSYPWRLDLYQRLIPKLKAFAAKADENRRIAQEDIFGFENSQKAIKGYQSGLTDPTAMSRKTDAEKKMRASIDADPKEKAEFGGAWDDIAKAMQVQRDIFFQLQYIERGSGFRSELSGKARDLVRLAAEKQKPNAERLREYRESALPSLEQELLSTAPIYKALDVVTMSDALADMAQRLGPNDPTVKRALNGKSPDEAAAFYINGSHLDDPAVRKQLYEGGAAAIARSDDPLIALWRDIDPAARAARKRYDDEVDAVVRRNGALISKARFTSGGAGLYPDATFTLRLSYGAVKGFVEDGRGDVAKKGERVPYFTTIAGAYKHAAAHGNKDPYMLPDSWMKAKAEKKIKEATPLNFISTPDIIGGNSGSPVVNRAGEVVGIIFDGNIQSLPWNFQYEDQIGRSVSVDSRGIIEALRNVYGAEALANELLKAPPKPYAAAPGHAADTNKPAKEVKSKPKK</sequence>
<dbReference type="GO" id="GO:0006508">
    <property type="term" value="P:proteolysis"/>
    <property type="evidence" value="ECO:0007669"/>
    <property type="project" value="UniProtKB-KW"/>
</dbReference>
<dbReference type="Pfam" id="PF10459">
    <property type="entry name" value="Peptidase_S46"/>
    <property type="match status" value="1"/>
</dbReference>
<keyword evidence="6" id="KW-0720">Serine protease</keyword>
<evidence type="ECO:0000313" key="8">
    <source>
        <dbReference type="EMBL" id="MBI2677809.1"/>
    </source>
</evidence>
<evidence type="ECO:0000313" key="9">
    <source>
        <dbReference type="Proteomes" id="UP000779809"/>
    </source>
</evidence>
<comment type="caution">
    <text evidence="8">The sequence shown here is derived from an EMBL/GenBank/DDBJ whole genome shotgun (WGS) entry which is preliminary data.</text>
</comment>
<accession>A0A932A6W5</accession>
<dbReference type="SUPFAM" id="SSF50494">
    <property type="entry name" value="Trypsin-like serine proteases"/>
    <property type="match status" value="1"/>
</dbReference>
<evidence type="ECO:0000256" key="4">
    <source>
        <dbReference type="ARBA" id="ARBA00022729"/>
    </source>
</evidence>
<feature type="compositionally biased region" description="Basic and acidic residues" evidence="7">
    <location>
        <begin position="721"/>
        <end position="732"/>
    </location>
</feature>
<proteinExistence type="inferred from homology"/>
<dbReference type="EC" id="3.4.14.-" evidence="6"/>
<dbReference type="PANTHER" id="PTHR38469:SF1">
    <property type="entry name" value="PERIPLASMIC PEPTIDASE SUBFAMILY S1B"/>
    <property type="match status" value="1"/>
</dbReference>
<gene>
    <name evidence="8" type="ORF">HYX28_03415</name>
</gene>
<keyword evidence="2 6" id="KW-0031">Aminopeptidase</keyword>
<dbReference type="AlphaFoldDB" id="A0A932A6W5"/>
<evidence type="ECO:0000256" key="3">
    <source>
        <dbReference type="ARBA" id="ARBA00022670"/>
    </source>
</evidence>
<evidence type="ECO:0000256" key="5">
    <source>
        <dbReference type="ARBA" id="ARBA00022801"/>
    </source>
</evidence>
<dbReference type="PANTHER" id="PTHR38469">
    <property type="entry name" value="PERIPLASMIC PEPTIDASE SUBFAMILY S1B"/>
    <property type="match status" value="1"/>
</dbReference>
<reference evidence="8" key="1">
    <citation type="submission" date="2020-07" db="EMBL/GenBank/DDBJ databases">
        <title>Huge and variable diversity of episymbiotic CPR bacteria and DPANN archaea in groundwater ecosystems.</title>
        <authorList>
            <person name="He C.Y."/>
            <person name="Keren R."/>
            <person name="Whittaker M."/>
            <person name="Farag I.F."/>
            <person name="Doudna J."/>
            <person name="Cate J.H.D."/>
            <person name="Banfield J.F."/>
        </authorList>
    </citation>
    <scope>NUCLEOTIDE SEQUENCE</scope>
    <source>
        <strain evidence="8">NC_groundwater_580_Pr5_B-0.1um_64_19</strain>
    </source>
</reference>
<evidence type="ECO:0000256" key="2">
    <source>
        <dbReference type="ARBA" id="ARBA00022438"/>
    </source>
</evidence>
<comment type="function">
    <text evidence="6">Catalyzes the removal of dipeptides from the N-terminus of oligopeptides.</text>
</comment>
<dbReference type="EMBL" id="JACPNR010000004">
    <property type="protein sequence ID" value="MBI2677809.1"/>
    <property type="molecule type" value="Genomic_DNA"/>
</dbReference>
<evidence type="ECO:0000256" key="6">
    <source>
        <dbReference type="RuleBase" id="RU366067"/>
    </source>
</evidence>
<feature type="chain" id="PRO_5038164758" description="Dipeptidyl-peptidase" evidence="6">
    <location>
        <begin position="25"/>
        <end position="732"/>
    </location>
</feature>
<protein>
    <recommendedName>
        <fullName evidence="6">Dipeptidyl-peptidase</fullName>
        <ecNumber evidence="6">3.4.14.-</ecNumber>
    </recommendedName>
</protein>
<dbReference type="InterPro" id="IPR019500">
    <property type="entry name" value="Pep_S46"/>
</dbReference>
<keyword evidence="3 6" id="KW-0645">Protease</keyword>
<name>A0A932A6W5_9BACT</name>
<evidence type="ECO:0000256" key="7">
    <source>
        <dbReference type="SAM" id="MobiDB-lite"/>
    </source>
</evidence>
<dbReference type="InterPro" id="IPR009003">
    <property type="entry name" value="Peptidase_S1_PA"/>
</dbReference>
<dbReference type="Gene3D" id="2.40.10.10">
    <property type="entry name" value="Trypsin-like serine proteases"/>
    <property type="match status" value="1"/>
</dbReference>
<dbReference type="GO" id="GO:0070009">
    <property type="term" value="F:serine-type aminopeptidase activity"/>
    <property type="evidence" value="ECO:0007669"/>
    <property type="project" value="UniProtKB-UniRule"/>
</dbReference>
<dbReference type="Proteomes" id="UP000779809">
    <property type="component" value="Unassembled WGS sequence"/>
</dbReference>
<dbReference type="GO" id="GO:0043171">
    <property type="term" value="P:peptide catabolic process"/>
    <property type="evidence" value="ECO:0007669"/>
    <property type="project" value="UniProtKB-UniRule"/>
</dbReference>
<dbReference type="InterPro" id="IPR043504">
    <property type="entry name" value="Peptidase_S1_PA_chymotrypsin"/>
</dbReference>
<feature type="signal peptide" evidence="6">
    <location>
        <begin position="1"/>
        <end position="24"/>
    </location>
</feature>
<evidence type="ECO:0000256" key="1">
    <source>
        <dbReference type="ARBA" id="ARBA00010491"/>
    </source>
</evidence>